<dbReference type="PANTHER" id="PTHR48073:SF2">
    <property type="entry name" value="O-SUCCINYLBENZOATE SYNTHASE"/>
    <property type="match status" value="1"/>
</dbReference>
<dbReference type="Proteomes" id="UP001597304">
    <property type="component" value="Unassembled WGS sequence"/>
</dbReference>
<dbReference type="SUPFAM" id="SSF51604">
    <property type="entry name" value="Enolase C-terminal domain-like"/>
    <property type="match status" value="1"/>
</dbReference>
<dbReference type="InterPro" id="IPR013342">
    <property type="entry name" value="Mandelate_racemase_C"/>
</dbReference>
<dbReference type="EMBL" id="JBHUEJ010000019">
    <property type="protein sequence ID" value="MFD1711049.1"/>
    <property type="molecule type" value="Genomic_DNA"/>
</dbReference>
<dbReference type="Pfam" id="PF13378">
    <property type="entry name" value="MR_MLE_C"/>
    <property type="match status" value="1"/>
</dbReference>
<proteinExistence type="predicted"/>
<dbReference type="Gene3D" id="3.20.20.120">
    <property type="entry name" value="Enolase-like C-terminal domain"/>
    <property type="match status" value="1"/>
</dbReference>
<feature type="domain" description="Mandelate racemase/muconate lactonizing enzyme C-terminal" evidence="2">
    <location>
        <begin position="134"/>
        <end position="230"/>
    </location>
</feature>
<dbReference type="SFLD" id="SFLDG00180">
    <property type="entry name" value="muconate_cycloisomerase"/>
    <property type="match status" value="1"/>
</dbReference>
<sequence length="347" mass="36782">MAVLSLHPYHLPLSQPYRWAKGVQTHRTGFIARMALDGATGLGEAALLPHVLHDPAAFVRQAEALLEGLDPLAPDWLDQLALRECPPAIRCALSSALFSWQAARQGLRLAELFAGGDMVEEAVPVNALVTDATPDACVAATRAHVSAGIQTIKLKCGHDRDADLRRVAAIRDAFPDIAIRIDPNQSWDPAWAASQLRQLRPFGLQYCEEPLPPGTPMVTYRRLREEAEVPIALDESITDTAAAELALTQGAADVFVLKLQRLGGLDRLLAVARLGRAHGVDSVVTSTMETTVGITVGVHAAALVQTPGLDSGLATSSFFADNLAPPEAVFDGCLSLPPGAGLGIALA</sequence>
<evidence type="ECO:0000313" key="4">
    <source>
        <dbReference type="Proteomes" id="UP001597304"/>
    </source>
</evidence>
<evidence type="ECO:0000259" key="2">
    <source>
        <dbReference type="SMART" id="SM00922"/>
    </source>
</evidence>
<organism evidence="3 4">
    <name type="scientific">Ottowia flava</name>
    <dbReference type="NCBI Taxonomy" id="2675430"/>
    <lineage>
        <taxon>Bacteria</taxon>
        <taxon>Pseudomonadati</taxon>
        <taxon>Pseudomonadota</taxon>
        <taxon>Betaproteobacteria</taxon>
        <taxon>Burkholderiales</taxon>
        <taxon>Comamonadaceae</taxon>
        <taxon>Ottowia</taxon>
    </lineage>
</organism>
<dbReference type="PANTHER" id="PTHR48073">
    <property type="entry name" value="O-SUCCINYLBENZOATE SYNTHASE-RELATED"/>
    <property type="match status" value="1"/>
</dbReference>
<dbReference type="InterPro" id="IPR036849">
    <property type="entry name" value="Enolase-like_C_sf"/>
</dbReference>
<evidence type="ECO:0000256" key="1">
    <source>
        <dbReference type="ARBA" id="ARBA00022723"/>
    </source>
</evidence>
<comment type="caution">
    <text evidence="3">The sequence shown here is derived from an EMBL/GenBank/DDBJ whole genome shotgun (WGS) entry which is preliminary data.</text>
</comment>
<dbReference type="SMART" id="SM00922">
    <property type="entry name" value="MR_MLE"/>
    <property type="match status" value="1"/>
</dbReference>
<accession>A0ABW4KTE2</accession>
<dbReference type="RefSeq" id="WP_147911455.1">
    <property type="nucleotide sequence ID" value="NZ_JBHUEJ010000019.1"/>
</dbReference>
<name>A0ABW4KTE2_9BURK</name>
<dbReference type="InterPro" id="IPR029017">
    <property type="entry name" value="Enolase-like_N"/>
</dbReference>
<dbReference type="SUPFAM" id="SSF54826">
    <property type="entry name" value="Enolase N-terminal domain-like"/>
    <property type="match status" value="1"/>
</dbReference>
<dbReference type="SFLD" id="SFLDF00009">
    <property type="entry name" value="o-succinylbenzoate_synthase"/>
    <property type="match status" value="1"/>
</dbReference>
<protein>
    <submittedName>
        <fullName evidence="3">Mandelate racemase/muconate lactonizing enzyme family protein</fullName>
    </submittedName>
</protein>
<keyword evidence="4" id="KW-1185">Reference proteome</keyword>
<evidence type="ECO:0000313" key="3">
    <source>
        <dbReference type="EMBL" id="MFD1711049.1"/>
    </source>
</evidence>
<dbReference type="Gene3D" id="3.30.390.10">
    <property type="entry name" value="Enolase-like, N-terminal domain"/>
    <property type="match status" value="1"/>
</dbReference>
<gene>
    <name evidence="3" type="ORF">ACFSF0_10555</name>
</gene>
<reference evidence="4" key="1">
    <citation type="journal article" date="2019" name="Int. J. Syst. Evol. Microbiol.">
        <title>The Global Catalogue of Microorganisms (GCM) 10K type strain sequencing project: providing services to taxonomists for standard genome sequencing and annotation.</title>
        <authorList>
            <consortium name="The Broad Institute Genomics Platform"/>
            <consortium name="The Broad Institute Genome Sequencing Center for Infectious Disease"/>
            <person name="Wu L."/>
            <person name="Ma J."/>
        </authorList>
    </citation>
    <scope>NUCLEOTIDE SEQUENCE [LARGE SCALE GENOMIC DNA]</scope>
    <source>
        <strain evidence="4">LMG 29247</strain>
    </source>
</reference>
<dbReference type="SFLD" id="SFLDS00001">
    <property type="entry name" value="Enolase"/>
    <property type="match status" value="1"/>
</dbReference>
<keyword evidence="1" id="KW-0479">Metal-binding</keyword>
<dbReference type="InterPro" id="IPR029065">
    <property type="entry name" value="Enolase_C-like"/>
</dbReference>